<dbReference type="PANTHER" id="PTHR43372">
    <property type="entry name" value="FATTY-ACID AMIDE HYDROLASE"/>
    <property type="match status" value="1"/>
</dbReference>
<dbReference type="InterPro" id="IPR023631">
    <property type="entry name" value="Amidase_dom"/>
</dbReference>
<dbReference type="PANTHER" id="PTHR43372:SF3">
    <property type="entry name" value="AT07710P-RELATED"/>
    <property type="match status" value="1"/>
</dbReference>
<proteinExistence type="inferred from homology"/>
<keyword evidence="3" id="KW-0378">Hydrolase</keyword>
<gene>
    <name evidence="3" type="primary">FAAH2_0</name>
    <name evidence="3" type="ORF">Bhyg_10844</name>
</gene>
<keyword evidence="4" id="KW-1185">Reference proteome</keyword>
<feature type="domain" description="Amidase" evidence="2">
    <location>
        <begin position="29"/>
        <end position="400"/>
    </location>
</feature>
<dbReference type="Gene3D" id="3.90.1300.10">
    <property type="entry name" value="Amidase signature (AS) domain"/>
    <property type="match status" value="1"/>
</dbReference>
<accession>A0A9Q0MU84</accession>
<reference evidence="3" key="1">
    <citation type="submission" date="2022-07" db="EMBL/GenBank/DDBJ databases">
        <authorList>
            <person name="Trinca V."/>
            <person name="Uliana J.V.C."/>
            <person name="Torres T.T."/>
            <person name="Ward R.J."/>
            <person name="Monesi N."/>
        </authorList>
    </citation>
    <scope>NUCLEOTIDE SEQUENCE</scope>
    <source>
        <strain evidence="3">HSMRA1968</strain>
        <tissue evidence="3">Whole embryos</tissue>
    </source>
</reference>
<dbReference type="InterPro" id="IPR020556">
    <property type="entry name" value="Amidase_CS"/>
</dbReference>
<evidence type="ECO:0000313" key="4">
    <source>
        <dbReference type="Proteomes" id="UP001151699"/>
    </source>
</evidence>
<dbReference type="Pfam" id="PF01425">
    <property type="entry name" value="Amidase"/>
    <property type="match status" value="1"/>
</dbReference>
<comment type="similarity">
    <text evidence="1">Belongs to the amidase family.</text>
</comment>
<dbReference type="PROSITE" id="PS00571">
    <property type="entry name" value="AMIDASES"/>
    <property type="match status" value="1"/>
</dbReference>
<evidence type="ECO:0000313" key="3">
    <source>
        <dbReference type="EMBL" id="KAJ6638111.1"/>
    </source>
</evidence>
<dbReference type="InterPro" id="IPR052739">
    <property type="entry name" value="FAAH2"/>
</dbReference>
<sequence>MLYSPIQIPPIKNELLKIPAVELAAKIRMSYSVGSLTREGVKSTKDGDTIGHLRAAGGIPLLVSNTPEFCTSWETSNLITGRTLNPYNSRITPGGSSGGEGALIGAGASLFGIGSDIAGSIRVPAMFNGIFGHKPTGGVVSVNGHFPYSTDDAFQKYLVIGPMCRYAKDLPTLVHIMSGSNASKLRLDEQLYTKDIKIFYMEDAGFSFIDVPVENSIKIAMWKALNHFKSNSLQVMPAPIKSLQESMEIGLVKMFEIPDIPIILKHPQNPQMEDSLYMELAKSLFGKSKYSFAGLFFCVLIRTNGFISKSKNVHYNEKLEDLRRHFLSFLGDNGVMFYPTYPITALRHCDSFAKIAGVMYTMIFNILGFPATHVPLGKDSDGIPIGIQVVAAPYQDRLCLCIAAELEAAFGGWVPPF</sequence>
<evidence type="ECO:0000259" key="2">
    <source>
        <dbReference type="Pfam" id="PF01425"/>
    </source>
</evidence>
<dbReference type="InterPro" id="IPR036928">
    <property type="entry name" value="AS_sf"/>
</dbReference>
<dbReference type="SUPFAM" id="SSF75304">
    <property type="entry name" value="Amidase signature (AS) enzymes"/>
    <property type="match status" value="1"/>
</dbReference>
<dbReference type="EMBL" id="WJQU01000003">
    <property type="protein sequence ID" value="KAJ6638111.1"/>
    <property type="molecule type" value="Genomic_DNA"/>
</dbReference>
<comment type="caution">
    <text evidence="3">The sequence shown here is derived from an EMBL/GenBank/DDBJ whole genome shotgun (WGS) entry which is preliminary data.</text>
</comment>
<protein>
    <submittedName>
        <fullName evidence="3">Fatty-acid amide hydrolase 2</fullName>
    </submittedName>
</protein>
<organism evidence="3 4">
    <name type="scientific">Pseudolycoriella hygida</name>
    <dbReference type="NCBI Taxonomy" id="35572"/>
    <lineage>
        <taxon>Eukaryota</taxon>
        <taxon>Metazoa</taxon>
        <taxon>Ecdysozoa</taxon>
        <taxon>Arthropoda</taxon>
        <taxon>Hexapoda</taxon>
        <taxon>Insecta</taxon>
        <taxon>Pterygota</taxon>
        <taxon>Neoptera</taxon>
        <taxon>Endopterygota</taxon>
        <taxon>Diptera</taxon>
        <taxon>Nematocera</taxon>
        <taxon>Sciaroidea</taxon>
        <taxon>Sciaridae</taxon>
        <taxon>Pseudolycoriella</taxon>
    </lineage>
</organism>
<dbReference type="OrthoDB" id="6428749at2759"/>
<name>A0A9Q0MU84_9DIPT</name>
<dbReference type="GO" id="GO:0012505">
    <property type="term" value="C:endomembrane system"/>
    <property type="evidence" value="ECO:0007669"/>
    <property type="project" value="TreeGrafter"/>
</dbReference>
<dbReference type="GO" id="GO:0016787">
    <property type="term" value="F:hydrolase activity"/>
    <property type="evidence" value="ECO:0007669"/>
    <property type="project" value="UniProtKB-KW"/>
</dbReference>
<dbReference type="Proteomes" id="UP001151699">
    <property type="component" value="Chromosome X"/>
</dbReference>
<evidence type="ECO:0000256" key="1">
    <source>
        <dbReference type="ARBA" id="ARBA00009199"/>
    </source>
</evidence>
<dbReference type="AlphaFoldDB" id="A0A9Q0MU84"/>